<organism evidence="6 7">
    <name type="scientific">Thermococcus sibiricus</name>
    <dbReference type="NCBI Taxonomy" id="172049"/>
    <lineage>
        <taxon>Archaea</taxon>
        <taxon>Methanobacteriati</taxon>
        <taxon>Methanobacteriota</taxon>
        <taxon>Thermococci</taxon>
        <taxon>Thermococcales</taxon>
        <taxon>Thermococcaceae</taxon>
        <taxon>Thermococcus</taxon>
    </lineage>
</organism>
<evidence type="ECO:0000256" key="4">
    <source>
        <dbReference type="ARBA" id="ARBA00022898"/>
    </source>
</evidence>
<reference evidence="7" key="1">
    <citation type="journal article" date="2015" name="MBio">
        <title>Genome-Resolved Metagenomic Analysis Reveals Roles for Candidate Phyla and Other Microbial Community Members in Biogeochemical Transformations in Oil Reservoirs.</title>
        <authorList>
            <person name="Hu P."/>
            <person name="Tom L."/>
            <person name="Singh A."/>
            <person name="Thomas B.C."/>
            <person name="Baker B.J."/>
            <person name="Piceno Y.M."/>
            <person name="Andersen G.L."/>
            <person name="Banfield J.F."/>
        </authorList>
    </citation>
    <scope>NUCLEOTIDE SEQUENCE [LARGE SCALE GENOMIC DNA]</scope>
</reference>
<dbReference type="Proteomes" id="UP000053911">
    <property type="component" value="Unassembled WGS sequence"/>
</dbReference>
<evidence type="ECO:0000313" key="6">
    <source>
        <dbReference type="EMBL" id="KUK18000.1"/>
    </source>
</evidence>
<dbReference type="Gene3D" id="3.90.1150.10">
    <property type="entry name" value="Aspartate Aminotransferase, domain 1"/>
    <property type="match status" value="1"/>
</dbReference>
<dbReference type="PANTHER" id="PTHR43488">
    <property type="entry name" value="GLUTAMATE-PYRUVATE AMINOTRANSFERASE ALAA"/>
    <property type="match status" value="1"/>
</dbReference>
<dbReference type="CDD" id="cd00609">
    <property type="entry name" value="AAT_like"/>
    <property type="match status" value="1"/>
</dbReference>
<accession>A0A101EN44</accession>
<dbReference type="PANTHER" id="PTHR43488:SF2">
    <property type="entry name" value="GLUTAMATE-PYRUVATE AMINOTRANSFERASE ALAA"/>
    <property type="match status" value="1"/>
</dbReference>
<evidence type="ECO:0000256" key="1">
    <source>
        <dbReference type="ARBA" id="ARBA00001933"/>
    </source>
</evidence>
<gene>
    <name evidence="6" type="ORF">XD54_0727</name>
</gene>
<dbReference type="EMBL" id="LGFD01000010">
    <property type="protein sequence ID" value="KUK18000.1"/>
    <property type="molecule type" value="Genomic_DNA"/>
</dbReference>
<dbReference type="GO" id="GO:0030170">
    <property type="term" value="F:pyridoxal phosphate binding"/>
    <property type="evidence" value="ECO:0007669"/>
    <property type="project" value="InterPro"/>
</dbReference>
<dbReference type="InterPro" id="IPR015424">
    <property type="entry name" value="PyrdxlP-dep_Trfase"/>
</dbReference>
<comment type="cofactor">
    <cofactor evidence="1">
        <name>pyridoxal 5'-phosphate</name>
        <dbReference type="ChEBI" id="CHEBI:597326"/>
    </cofactor>
</comment>
<feature type="domain" description="Aminotransferase class I/classII large" evidence="5">
    <location>
        <begin position="46"/>
        <end position="386"/>
    </location>
</feature>
<protein>
    <submittedName>
        <fullName evidence="6">Alanine aminotransferase</fullName>
    </submittedName>
</protein>
<dbReference type="InterPro" id="IPR051926">
    <property type="entry name" value="Ala_Aminotransferase"/>
</dbReference>
<evidence type="ECO:0000259" key="5">
    <source>
        <dbReference type="Pfam" id="PF00155"/>
    </source>
</evidence>
<keyword evidence="4" id="KW-0663">Pyridoxal phosphate</keyword>
<dbReference type="AlphaFoldDB" id="A0A101EN44"/>
<dbReference type="NCBIfam" id="NF006230">
    <property type="entry name" value="PRK08363.1"/>
    <property type="match status" value="1"/>
</dbReference>
<comment type="caution">
    <text evidence="6">The sequence shown here is derived from an EMBL/GenBank/DDBJ whole genome shotgun (WGS) entry which is preliminary data.</text>
</comment>
<keyword evidence="2 6" id="KW-0032">Aminotransferase</keyword>
<sequence>MVVKQYPHDLCGGVVMIRPSNRAMGIEYAIRDVVLPARELEKQGIKIIKLNIGDPVKFDFQPPEHMKKAYCEAIMEGHNYYGDSEGDKELREAIVEREKKKNGVDITPEDVQVTAAVTEALQFIFGALIDGGEEILIPGPSYPPYVGLVKFYGGVPKAYKTIEEEGWQPDVDDMRRKVTDKTKAIAVINPNNPTGALYEKKTLQEIIDLAGEYDLPIISDEIYDFMTYEGKHVSPSSLTKDVPVIVMNGLSKIYFATGWRLGYMCFIDPENKLAEVREAIGKLARIRLCPNTPAQKAAIAGLRGPMDYLEEYMAKLKERRDYIYKRLNEMPGISTQKPQGAFYIFPKIEEGPWKSDKEFVLDVLHNAHVLFVHGSGFGEGGEMHFRSIFLAPVPVLEEAMDNLEKFMKERLG</sequence>
<dbReference type="PATRIC" id="fig|172049.5.peg.1500"/>
<dbReference type="OMA" id="CALDLCI"/>
<dbReference type="Pfam" id="PF00155">
    <property type="entry name" value="Aminotran_1_2"/>
    <property type="match status" value="1"/>
</dbReference>
<dbReference type="SUPFAM" id="SSF53383">
    <property type="entry name" value="PLP-dependent transferases"/>
    <property type="match status" value="1"/>
</dbReference>
<evidence type="ECO:0000256" key="2">
    <source>
        <dbReference type="ARBA" id="ARBA00022576"/>
    </source>
</evidence>
<dbReference type="InterPro" id="IPR015421">
    <property type="entry name" value="PyrdxlP-dep_Trfase_major"/>
</dbReference>
<evidence type="ECO:0000256" key="3">
    <source>
        <dbReference type="ARBA" id="ARBA00022679"/>
    </source>
</evidence>
<dbReference type="GO" id="GO:0008483">
    <property type="term" value="F:transaminase activity"/>
    <property type="evidence" value="ECO:0007669"/>
    <property type="project" value="UniProtKB-KW"/>
</dbReference>
<dbReference type="Gene3D" id="3.40.640.10">
    <property type="entry name" value="Type I PLP-dependent aspartate aminotransferase-like (Major domain)"/>
    <property type="match status" value="1"/>
</dbReference>
<keyword evidence="3 6" id="KW-0808">Transferase</keyword>
<dbReference type="InterPro" id="IPR015422">
    <property type="entry name" value="PyrdxlP-dep_Trfase_small"/>
</dbReference>
<proteinExistence type="predicted"/>
<evidence type="ECO:0000313" key="7">
    <source>
        <dbReference type="Proteomes" id="UP000053911"/>
    </source>
</evidence>
<name>A0A101EN44_9EURY</name>
<dbReference type="InterPro" id="IPR004839">
    <property type="entry name" value="Aminotransferase_I/II_large"/>
</dbReference>